<dbReference type="RefSeq" id="WP_021317781.1">
    <property type="nucleotide sequence ID" value="NZ_AUWY01000071.1"/>
</dbReference>
<sequence length="120" mass="13618">MASRHSEFDIFLAARPARSAQELMRADGALFVRWAYITLLERQADPQGLAFYLQRMEAGKTKVSVLKQISRSPEGRAHRRHLPGLQAAVRRAMMKRAPVIGPVYRWLLADGSVKRLPPPR</sequence>
<reference evidence="2 3" key="1">
    <citation type="journal article" date="2013" name="Genome Announc.">
        <title>Draft Genome Sequence of Sphingobium ummariense Strain RL-3, a Hexachlorocyclohexane-Degrading Bacterium.</title>
        <authorList>
            <person name="Kohli P."/>
            <person name="Dua A."/>
            <person name="Sangwan N."/>
            <person name="Oldach P."/>
            <person name="Khurana J.P."/>
            <person name="Lal R."/>
        </authorList>
    </citation>
    <scope>NUCLEOTIDE SEQUENCE [LARGE SCALE GENOMIC DNA]</scope>
    <source>
        <strain evidence="2 3">RL-3</strain>
    </source>
</reference>
<organism evidence="2 3">
    <name type="scientific">Sphingobium ummariense RL-3</name>
    <dbReference type="NCBI Taxonomy" id="1346791"/>
    <lineage>
        <taxon>Bacteria</taxon>
        <taxon>Pseudomonadati</taxon>
        <taxon>Pseudomonadota</taxon>
        <taxon>Alphaproteobacteria</taxon>
        <taxon>Sphingomonadales</taxon>
        <taxon>Sphingomonadaceae</taxon>
        <taxon>Sphingobium</taxon>
    </lineage>
</organism>
<name>T0K785_9SPHN</name>
<dbReference type="Proteomes" id="UP000015523">
    <property type="component" value="Unassembled WGS sequence"/>
</dbReference>
<accession>T0K785</accession>
<gene>
    <name evidence="2" type="ORF">M529_09785</name>
</gene>
<proteinExistence type="predicted"/>
<keyword evidence="3" id="KW-1185">Reference proteome</keyword>
<protein>
    <recommendedName>
        <fullName evidence="1">DUF4214 domain-containing protein</fullName>
    </recommendedName>
</protein>
<dbReference type="InterPro" id="IPR025282">
    <property type="entry name" value="DUF4214"/>
</dbReference>
<feature type="domain" description="DUF4214" evidence="1">
    <location>
        <begin position="29"/>
        <end position="76"/>
    </location>
</feature>
<dbReference type="AlphaFoldDB" id="T0K785"/>
<dbReference type="Pfam" id="PF13946">
    <property type="entry name" value="DUF4214"/>
    <property type="match status" value="1"/>
</dbReference>
<dbReference type="STRING" id="1346791.M529_09785"/>
<evidence type="ECO:0000313" key="3">
    <source>
        <dbReference type="Proteomes" id="UP000015523"/>
    </source>
</evidence>
<comment type="caution">
    <text evidence="2">The sequence shown here is derived from an EMBL/GenBank/DDBJ whole genome shotgun (WGS) entry which is preliminary data.</text>
</comment>
<dbReference type="PATRIC" id="fig|1346791.3.peg.1880"/>
<evidence type="ECO:0000259" key="1">
    <source>
        <dbReference type="Pfam" id="PF13946"/>
    </source>
</evidence>
<dbReference type="EMBL" id="AUWY01000071">
    <property type="protein sequence ID" value="EQB32524.1"/>
    <property type="molecule type" value="Genomic_DNA"/>
</dbReference>
<evidence type="ECO:0000313" key="2">
    <source>
        <dbReference type="EMBL" id="EQB32524.1"/>
    </source>
</evidence>
<dbReference type="OrthoDB" id="9790710at2"/>